<proteinExistence type="predicted"/>
<comment type="caution">
    <text evidence="1">The sequence shown here is derived from an EMBL/GenBank/DDBJ whole genome shotgun (WGS) entry which is preliminary data.</text>
</comment>
<protein>
    <submittedName>
        <fullName evidence="1">Uncharacterized protein</fullName>
    </submittedName>
</protein>
<dbReference type="AlphaFoldDB" id="A0A9W8CBK0"/>
<evidence type="ECO:0000313" key="1">
    <source>
        <dbReference type="EMBL" id="KAI7813523.1"/>
    </source>
</evidence>
<keyword evidence="2" id="KW-1185">Reference proteome</keyword>
<name>A0A9W8CBK0_TRIRA</name>
<accession>A0A9W8CBK0</accession>
<evidence type="ECO:0000313" key="2">
    <source>
        <dbReference type="Proteomes" id="UP001059041"/>
    </source>
</evidence>
<sequence length="141" mass="15451">MGVEVVTLNVVKCRKVSVIKTAVPLPVFLSSQHRPARAFVLVEALGEVYGHPVKGPIGVEQNVIPQSLKYVLEGRNCTSWRSHMASLNDFGRLSFFQSCTTKGSDLQSGLCHPHVTWKVRVLPLIWITFKGGQPLASTGDP</sequence>
<gene>
    <name evidence="1" type="ORF">IRJ41_018602</name>
</gene>
<organism evidence="1 2">
    <name type="scientific">Triplophysa rosa</name>
    <name type="common">Cave loach</name>
    <dbReference type="NCBI Taxonomy" id="992332"/>
    <lineage>
        <taxon>Eukaryota</taxon>
        <taxon>Metazoa</taxon>
        <taxon>Chordata</taxon>
        <taxon>Craniata</taxon>
        <taxon>Vertebrata</taxon>
        <taxon>Euteleostomi</taxon>
        <taxon>Actinopterygii</taxon>
        <taxon>Neopterygii</taxon>
        <taxon>Teleostei</taxon>
        <taxon>Ostariophysi</taxon>
        <taxon>Cypriniformes</taxon>
        <taxon>Nemacheilidae</taxon>
        <taxon>Triplophysa</taxon>
    </lineage>
</organism>
<dbReference type="EMBL" id="JAFHDT010000002">
    <property type="protein sequence ID" value="KAI7813523.1"/>
    <property type="molecule type" value="Genomic_DNA"/>
</dbReference>
<dbReference type="Proteomes" id="UP001059041">
    <property type="component" value="Linkage Group LG2"/>
</dbReference>
<reference evidence="1" key="1">
    <citation type="submission" date="2021-02" db="EMBL/GenBank/DDBJ databases">
        <title>Comparative genomics reveals that relaxation of natural selection precedes convergent phenotypic evolution of cavefish.</title>
        <authorList>
            <person name="Peng Z."/>
        </authorList>
    </citation>
    <scope>NUCLEOTIDE SEQUENCE</scope>
    <source>
        <tissue evidence="1">Muscle</tissue>
    </source>
</reference>